<dbReference type="AlphaFoldDB" id="A0A9P1MXJ4"/>
<sequence>MSDVTLRQRVPLLNACSRKPSQEDEQIEEKRCFLHVRYLSIGIALTELAILSYQLLTGSWSSSENVILIIFSSLLLFLVCILLFLAIFYQIGVLLVPHIVMQTMIVLSMLGMAGFALYALFSGASLQILLVVTNPEKAAESLISLPSPMISTSIISSFLCGTLLLFFLMYLVGAIVNVWCLRIVIDCYKFLAQQKLKRHRNLSEEAEYCAPKTVQVQMAMFSNRLVSATDF</sequence>
<protein>
    <submittedName>
        <fullName evidence="2">Uncharacterized protein</fullName>
    </submittedName>
</protein>
<dbReference type="EMBL" id="CANHGI010000001">
    <property type="protein sequence ID" value="CAI5440455.1"/>
    <property type="molecule type" value="Genomic_DNA"/>
</dbReference>
<dbReference type="OrthoDB" id="5817136at2759"/>
<comment type="caution">
    <text evidence="2">The sequence shown here is derived from an EMBL/GenBank/DDBJ whole genome shotgun (WGS) entry which is preliminary data.</text>
</comment>
<dbReference type="PANTHER" id="PTHR34851">
    <property type="entry name" value="PROTEIN CBG05235-RELATED"/>
    <property type="match status" value="1"/>
</dbReference>
<keyword evidence="1" id="KW-1133">Transmembrane helix</keyword>
<feature type="transmembrane region" description="Helical" evidence="1">
    <location>
        <begin position="150"/>
        <end position="172"/>
    </location>
</feature>
<keyword evidence="1" id="KW-0472">Membrane</keyword>
<proteinExistence type="predicted"/>
<name>A0A9P1MXJ4_9PELO</name>
<evidence type="ECO:0000256" key="1">
    <source>
        <dbReference type="SAM" id="Phobius"/>
    </source>
</evidence>
<accession>A0A9P1MXJ4</accession>
<feature type="transmembrane region" description="Helical" evidence="1">
    <location>
        <begin position="36"/>
        <end position="55"/>
    </location>
</feature>
<dbReference type="Proteomes" id="UP001152747">
    <property type="component" value="Unassembled WGS sequence"/>
</dbReference>
<keyword evidence="1" id="KW-0812">Transmembrane</keyword>
<evidence type="ECO:0000313" key="2">
    <source>
        <dbReference type="EMBL" id="CAI5440455.1"/>
    </source>
</evidence>
<feature type="transmembrane region" description="Helical" evidence="1">
    <location>
        <begin position="104"/>
        <end position="130"/>
    </location>
</feature>
<organism evidence="2 3">
    <name type="scientific">Caenorhabditis angaria</name>
    <dbReference type="NCBI Taxonomy" id="860376"/>
    <lineage>
        <taxon>Eukaryota</taxon>
        <taxon>Metazoa</taxon>
        <taxon>Ecdysozoa</taxon>
        <taxon>Nematoda</taxon>
        <taxon>Chromadorea</taxon>
        <taxon>Rhabditida</taxon>
        <taxon>Rhabditina</taxon>
        <taxon>Rhabditomorpha</taxon>
        <taxon>Rhabditoidea</taxon>
        <taxon>Rhabditidae</taxon>
        <taxon>Peloderinae</taxon>
        <taxon>Caenorhabditis</taxon>
    </lineage>
</organism>
<feature type="transmembrane region" description="Helical" evidence="1">
    <location>
        <begin position="67"/>
        <end position="92"/>
    </location>
</feature>
<evidence type="ECO:0000313" key="3">
    <source>
        <dbReference type="Proteomes" id="UP001152747"/>
    </source>
</evidence>
<gene>
    <name evidence="2" type="ORF">CAMP_LOCUS3092</name>
</gene>
<reference evidence="2" key="1">
    <citation type="submission" date="2022-11" db="EMBL/GenBank/DDBJ databases">
        <authorList>
            <person name="Kikuchi T."/>
        </authorList>
    </citation>
    <scope>NUCLEOTIDE SEQUENCE</scope>
    <source>
        <strain evidence="2">PS1010</strain>
    </source>
</reference>
<keyword evidence="3" id="KW-1185">Reference proteome</keyword>
<dbReference type="PANTHER" id="PTHR34851:SF4">
    <property type="entry name" value="MARVEL DOMAIN-CONTAINING PROTEIN"/>
    <property type="match status" value="1"/>
</dbReference>